<dbReference type="AlphaFoldDB" id="A0A0N1J2V0"/>
<feature type="compositionally biased region" description="Polar residues" evidence="1">
    <location>
        <begin position="100"/>
        <end position="110"/>
    </location>
</feature>
<dbReference type="Gene3D" id="3.40.630.30">
    <property type="match status" value="1"/>
</dbReference>
<feature type="region of interest" description="Disordered" evidence="1">
    <location>
        <begin position="100"/>
        <end position="159"/>
    </location>
</feature>
<evidence type="ECO:0000256" key="1">
    <source>
        <dbReference type="SAM" id="MobiDB-lite"/>
    </source>
</evidence>
<dbReference type="OrthoDB" id="2129362at2759"/>
<protein>
    <submittedName>
        <fullName evidence="2">Acyl-n-acyltransferase</fullName>
    </submittedName>
</protein>
<name>A0A0N1J2V0_FUSLA</name>
<dbReference type="InterPro" id="IPR016181">
    <property type="entry name" value="Acyl_CoA_acyltransferase"/>
</dbReference>
<keyword evidence="3" id="KW-1185">Reference proteome</keyword>
<dbReference type="Proteomes" id="UP000037904">
    <property type="component" value="Unassembled WGS sequence"/>
</dbReference>
<sequence>MSWAPTSSSGAGKENTPSPNLSRSLMRVQGMRQVLNPSTPARQQLFPSDVLKSRLNSARQASGGSTGLLPHRQAPGTTIDRLPHQQASLELVHAPQKQVSFETASPSYHSQALPEAEKHLSQHSSARVDSQEDVEFEQSSRGTWHSPKEMAPSSVSTDVQGAPLPAPLHIIEAVGSTSVAKRRPSFSTASLALNGCLILPDEKENQPLDTEDVWGPGGTTQNHDDRINPNARIFSATAIDNWNRDQHDYPIVPLMAFGQDPRTYDCDINPETGEFIEPVRYIKLQKDGQAEHDWRRTQLSSGERIRREIVRREVLREEVVRREQEEKYANPSFEEDKVPDAACTLRPVGVQDFQAIADIINLERQQGQSSQVYLPKVDRNLIGTLYNACLHKHRPFIVAIPSPGRIPDRTNWSKAEEEEYQEFLKFKKSRETSQPTVLGFAVITDVHQGFLEGTFRGSRFSGNIKVIVHPQHRKKLVGTALLDRILSCVNIYHRTEIDYTWHCAEPRQIYEYVSAHNLRKYNKVYAEFFSVGENGPEVESIQRLLIKFDFEQVAQFKDAVKHGNEPGVWKNLNVWELEVRPTSEINELPDDM</sequence>
<feature type="region of interest" description="Disordered" evidence="1">
    <location>
        <begin position="1"/>
        <end position="78"/>
    </location>
</feature>
<comment type="caution">
    <text evidence="2">The sequence shown here is derived from an EMBL/GenBank/DDBJ whole genome shotgun (WGS) entry which is preliminary data.</text>
</comment>
<evidence type="ECO:0000313" key="3">
    <source>
        <dbReference type="Proteomes" id="UP000037904"/>
    </source>
</evidence>
<feature type="compositionally biased region" description="Polar residues" evidence="1">
    <location>
        <begin position="1"/>
        <end position="23"/>
    </location>
</feature>
<dbReference type="GO" id="GO:0016746">
    <property type="term" value="F:acyltransferase activity"/>
    <property type="evidence" value="ECO:0007669"/>
    <property type="project" value="UniProtKB-KW"/>
</dbReference>
<feature type="compositionally biased region" description="Polar residues" evidence="1">
    <location>
        <begin position="54"/>
        <end position="63"/>
    </location>
</feature>
<dbReference type="EMBL" id="JXCE01000052">
    <property type="protein sequence ID" value="KPA42947.1"/>
    <property type="molecule type" value="Genomic_DNA"/>
</dbReference>
<dbReference type="SUPFAM" id="SSF55729">
    <property type="entry name" value="Acyl-CoA N-acyltransferases (Nat)"/>
    <property type="match status" value="1"/>
</dbReference>
<gene>
    <name evidence="2" type="ORF">FLAG1_04133</name>
</gene>
<keyword evidence="2" id="KW-0012">Acyltransferase</keyword>
<proteinExistence type="predicted"/>
<feature type="compositionally biased region" description="Polar residues" evidence="1">
    <location>
        <begin position="35"/>
        <end position="46"/>
    </location>
</feature>
<reference evidence="2 3" key="1">
    <citation type="submission" date="2015-04" db="EMBL/GenBank/DDBJ databases">
        <title>The draft genome sequence of Fusarium langsethiae, a T-2/HT-2 mycotoxin producer.</title>
        <authorList>
            <person name="Lysoe E."/>
            <person name="Divon H.H."/>
            <person name="Terzi V."/>
            <person name="Orru L."/>
            <person name="Lamontanara A."/>
            <person name="Kolseth A.-K."/>
            <person name="Frandsen R.J."/>
            <person name="Nielsen K."/>
            <person name="Thrane U."/>
        </authorList>
    </citation>
    <scope>NUCLEOTIDE SEQUENCE [LARGE SCALE GENOMIC DNA]</scope>
    <source>
        <strain evidence="2 3">Fl201059</strain>
    </source>
</reference>
<keyword evidence="2" id="KW-0808">Transferase</keyword>
<accession>A0A0N1J2V0</accession>
<organism evidence="2 3">
    <name type="scientific">Fusarium langsethiae</name>
    <dbReference type="NCBI Taxonomy" id="179993"/>
    <lineage>
        <taxon>Eukaryota</taxon>
        <taxon>Fungi</taxon>
        <taxon>Dikarya</taxon>
        <taxon>Ascomycota</taxon>
        <taxon>Pezizomycotina</taxon>
        <taxon>Sordariomycetes</taxon>
        <taxon>Hypocreomycetidae</taxon>
        <taxon>Hypocreales</taxon>
        <taxon>Nectriaceae</taxon>
        <taxon>Fusarium</taxon>
    </lineage>
</organism>
<evidence type="ECO:0000313" key="2">
    <source>
        <dbReference type="EMBL" id="KPA42947.1"/>
    </source>
</evidence>